<organism evidence="2">
    <name type="scientific">Arion vulgaris</name>
    <dbReference type="NCBI Taxonomy" id="1028688"/>
    <lineage>
        <taxon>Eukaryota</taxon>
        <taxon>Metazoa</taxon>
        <taxon>Spiralia</taxon>
        <taxon>Lophotrochozoa</taxon>
        <taxon>Mollusca</taxon>
        <taxon>Gastropoda</taxon>
        <taxon>Heterobranchia</taxon>
        <taxon>Euthyneura</taxon>
        <taxon>Panpulmonata</taxon>
        <taxon>Eupulmonata</taxon>
        <taxon>Stylommatophora</taxon>
        <taxon>Helicina</taxon>
        <taxon>Arionoidea</taxon>
        <taxon>Arionidae</taxon>
        <taxon>Arion</taxon>
    </lineage>
</organism>
<feature type="non-terminal residue" evidence="2">
    <location>
        <position position="50"/>
    </location>
</feature>
<reference evidence="2" key="1">
    <citation type="submission" date="2014-12" db="EMBL/GenBank/DDBJ databases">
        <title>Insight into the proteome of Arion vulgaris.</title>
        <authorList>
            <person name="Aradska J."/>
            <person name="Bulat T."/>
            <person name="Smidak R."/>
            <person name="Sarate P."/>
            <person name="Gangsoo J."/>
            <person name="Sialana F."/>
            <person name="Bilban M."/>
            <person name="Lubec G."/>
        </authorList>
    </citation>
    <scope>NUCLEOTIDE SEQUENCE</scope>
    <source>
        <tissue evidence="2">Skin</tissue>
    </source>
</reference>
<proteinExistence type="predicted"/>
<accession>A0A0B7AHJ3</accession>
<keyword evidence="1" id="KW-0472">Membrane</keyword>
<feature type="transmembrane region" description="Helical" evidence="1">
    <location>
        <begin position="12"/>
        <end position="32"/>
    </location>
</feature>
<gene>
    <name evidence="2" type="primary">ORF120142</name>
</gene>
<dbReference type="AlphaFoldDB" id="A0A0B7AHJ3"/>
<evidence type="ECO:0000313" key="2">
    <source>
        <dbReference type="EMBL" id="CEK80288.1"/>
    </source>
</evidence>
<protein>
    <submittedName>
        <fullName evidence="2">Uncharacterized protein</fullName>
    </submittedName>
</protein>
<dbReference type="EMBL" id="HACG01033423">
    <property type="protein sequence ID" value="CEK80288.1"/>
    <property type="molecule type" value="Transcribed_RNA"/>
</dbReference>
<sequence length="50" mass="5664">MFKIASGCQSTLCYAINIMAHWAFPCVLYPLLQEPSQSSLAHRIHEKLTN</sequence>
<keyword evidence="1" id="KW-0812">Transmembrane</keyword>
<keyword evidence="1" id="KW-1133">Transmembrane helix</keyword>
<evidence type="ECO:0000256" key="1">
    <source>
        <dbReference type="SAM" id="Phobius"/>
    </source>
</evidence>
<name>A0A0B7AHJ3_9EUPU</name>